<evidence type="ECO:0000313" key="3">
    <source>
        <dbReference type="Proteomes" id="UP000277871"/>
    </source>
</evidence>
<dbReference type="GO" id="GO:0004668">
    <property type="term" value="F:protein-arginine deiminase activity"/>
    <property type="evidence" value="ECO:0007669"/>
    <property type="project" value="InterPro"/>
</dbReference>
<comment type="caution">
    <text evidence="2">The sequence shown here is derived from an EMBL/GenBank/DDBJ whole genome shotgun (WGS) entry which is preliminary data.</text>
</comment>
<keyword evidence="1" id="KW-0378">Hydrolase</keyword>
<gene>
    <name evidence="2" type="ORF">EAE32_02270</name>
</gene>
<dbReference type="GO" id="GO:0009446">
    <property type="term" value="P:putrescine biosynthetic process"/>
    <property type="evidence" value="ECO:0007669"/>
    <property type="project" value="InterPro"/>
</dbReference>
<evidence type="ECO:0008006" key="4">
    <source>
        <dbReference type="Google" id="ProtNLM"/>
    </source>
</evidence>
<protein>
    <recommendedName>
        <fullName evidence="4">Agmatine deiminase family protein</fullName>
    </recommendedName>
</protein>
<accession>A0A3L9L812</accession>
<dbReference type="GO" id="GO:0047632">
    <property type="term" value="F:agmatine deiminase activity"/>
    <property type="evidence" value="ECO:0007669"/>
    <property type="project" value="TreeGrafter"/>
</dbReference>
<dbReference type="Proteomes" id="UP000277871">
    <property type="component" value="Unassembled WGS sequence"/>
</dbReference>
<organism evidence="2 3">
    <name type="scientific">Kocuria tytonicola</name>
    <dbReference type="NCBI Taxonomy" id="2055946"/>
    <lineage>
        <taxon>Bacteria</taxon>
        <taxon>Bacillati</taxon>
        <taxon>Actinomycetota</taxon>
        <taxon>Actinomycetes</taxon>
        <taxon>Micrococcales</taxon>
        <taxon>Micrococcaceae</taxon>
        <taxon>Kocuria</taxon>
    </lineage>
</organism>
<name>A0A3L9L812_9MICC</name>
<dbReference type="SUPFAM" id="SSF55909">
    <property type="entry name" value="Pentein"/>
    <property type="match status" value="1"/>
</dbReference>
<dbReference type="RefSeq" id="WP_121864057.1">
    <property type="nucleotide sequence ID" value="NZ_RDEX01000001.1"/>
</dbReference>
<evidence type="ECO:0000313" key="2">
    <source>
        <dbReference type="EMBL" id="RLY94079.1"/>
    </source>
</evidence>
<proteinExistence type="predicted"/>
<dbReference type="Pfam" id="PF04371">
    <property type="entry name" value="PAD_porph"/>
    <property type="match status" value="1"/>
</dbReference>
<reference evidence="2 3" key="1">
    <citation type="submission" date="2018-10" db="EMBL/GenBank/DDBJ databases">
        <title>Kocuria tytonicola, new bacteria from the preen glands of American barn owls (Tyto furcata).</title>
        <authorList>
            <person name="Braun M.S."/>
            <person name="Wang E."/>
            <person name="Zimmermann S."/>
            <person name="Boutin S."/>
            <person name="Wagner H."/>
            <person name="Wink M."/>
        </authorList>
    </citation>
    <scope>NUCLEOTIDE SEQUENCE [LARGE SCALE GENOMIC DNA]</scope>
    <source>
        <strain evidence="2 3">473</strain>
    </source>
</reference>
<sequence length="462" mass="51140">MKKRLVAEWEPALGAFVTWPAALPGALLRDLALDEHLWVLVTDSASETDAAAWFASQGVAPDRVTFVRAPQGDDAVWVRDWGPHPVMDEHGQLWCVGPRYVYATPFTAHEPGAPLETADRAPLAALEYEPLDQRAQPALARALGLPFERLPHAFTGGNVLSDGHDMLLSTEVLAAENAFDGATWDEVRQDASAATGMSEHVVLPDYENWGIQHADCLLKVLDEERLLVLRPPADHPLRERYDAIVTEHLEPLLTRYGRPFEILRMDTGISPHGGLAPYVNSVILNKIVYVPSYGIPEDETALEQWRAAMPGYEVRGYTFSVDKEPHAVRNPRNPGPTGWRDGDVLHCRVRGVFDPRMVHVSVRRPGPENPSLVRVRAEGCGGTRVKAVMLLSREPHAARTGGTQTTRTPMPETALNGEHTAHLPFTPDAEALDYAVEVRTEDGRVQRWPRPSDAWLRATSRG</sequence>
<dbReference type="AlphaFoldDB" id="A0A3L9L812"/>
<evidence type="ECO:0000256" key="1">
    <source>
        <dbReference type="ARBA" id="ARBA00022801"/>
    </source>
</evidence>
<dbReference type="Gene3D" id="3.75.10.10">
    <property type="entry name" value="L-arginine/glycine Amidinotransferase, Chain A"/>
    <property type="match status" value="1"/>
</dbReference>
<dbReference type="InterPro" id="IPR007466">
    <property type="entry name" value="Peptidyl-Arg-deiminase_porph"/>
</dbReference>
<dbReference type="EMBL" id="RDEX01000001">
    <property type="protein sequence ID" value="RLY94079.1"/>
    <property type="molecule type" value="Genomic_DNA"/>
</dbReference>
<dbReference type="PANTHER" id="PTHR31377:SF0">
    <property type="entry name" value="AGMATINE DEIMINASE-RELATED"/>
    <property type="match status" value="1"/>
</dbReference>
<keyword evidence="3" id="KW-1185">Reference proteome</keyword>
<dbReference type="PANTHER" id="PTHR31377">
    <property type="entry name" value="AGMATINE DEIMINASE-RELATED"/>
    <property type="match status" value="1"/>
</dbReference>